<dbReference type="Proteomes" id="UP001283361">
    <property type="component" value="Unassembled WGS sequence"/>
</dbReference>
<dbReference type="InterPro" id="IPR050951">
    <property type="entry name" value="Retrovirus_Pol_polyprotein"/>
</dbReference>
<dbReference type="Pfam" id="PF17921">
    <property type="entry name" value="Integrase_H2C2"/>
    <property type="match status" value="1"/>
</dbReference>
<organism evidence="2 3">
    <name type="scientific">Elysia crispata</name>
    <name type="common">lettuce slug</name>
    <dbReference type="NCBI Taxonomy" id="231223"/>
    <lineage>
        <taxon>Eukaryota</taxon>
        <taxon>Metazoa</taxon>
        <taxon>Spiralia</taxon>
        <taxon>Lophotrochozoa</taxon>
        <taxon>Mollusca</taxon>
        <taxon>Gastropoda</taxon>
        <taxon>Heterobranchia</taxon>
        <taxon>Euthyneura</taxon>
        <taxon>Panpulmonata</taxon>
        <taxon>Sacoglossa</taxon>
        <taxon>Placobranchoidea</taxon>
        <taxon>Plakobranchidae</taxon>
        <taxon>Elysia</taxon>
    </lineage>
</organism>
<dbReference type="GO" id="GO:0004519">
    <property type="term" value="F:endonuclease activity"/>
    <property type="evidence" value="ECO:0007669"/>
    <property type="project" value="UniProtKB-KW"/>
</dbReference>
<comment type="caution">
    <text evidence="2">The sequence shown here is derived from an EMBL/GenBank/DDBJ whole genome shotgun (WGS) entry which is preliminary data.</text>
</comment>
<keyword evidence="3" id="KW-1185">Reference proteome</keyword>
<dbReference type="Gene3D" id="1.10.340.70">
    <property type="match status" value="1"/>
</dbReference>
<dbReference type="GO" id="GO:0016779">
    <property type="term" value="F:nucleotidyltransferase activity"/>
    <property type="evidence" value="ECO:0007669"/>
    <property type="project" value="UniProtKB-KW"/>
</dbReference>
<dbReference type="Gene3D" id="2.40.70.10">
    <property type="entry name" value="Acid Proteases"/>
    <property type="match status" value="1"/>
</dbReference>
<reference evidence="2" key="1">
    <citation type="journal article" date="2023" name="G3 (Bethesda)">
        <title>A reference genome for the long-term kleptoplast-retaining sea slug Elysia crispata morphotype clarki.</title>
        <authorList>
            <person name="Eastman K.E."/>
            <person name="Pendleton A.L."/>
            <person name="Shaikh M.A."/>
            <person name="Suttiyut T."/>
            <person name="Ogas R."/>
            <person name="Tomko P."/>
            <person name="Gavelis G."/>
            <person name="Widhalm J.R."/>
            <person name="Wisecaver J.H."/>
        </authorList>
    </citation>
    <scope>NUCLEOTIDE SEQUENCE</scope>
    <source>
        <strain evidence="2">ECLA1</strain>
    </source>
</reference>
<evidence type="ECO:0000313" key="3">
    <source>
        <dbReference type="Proteomes" id="UP001283361"/>
    </source>
</evidence>
<dbReference type="PANTHER" id="PTHR37984:SF15">
    <property type="entry name" value="INTEGRASE CATALYTIC DOMAIN-CONTAINING PROTEIN"/>
    <property type="match status" value="1"/>
</dbReference>
<sequence>MGGKTTVDVIVNGRVVRTLLDTGATVSVISPATVDKLGLPIRPVRDCIHVDLLESLQLVANCLKARDSQLTATGGSLAFKRIVGQEKFYLEANKSIVIPVQLDRALPYHKTHALVEPCLDSVLPDGVDVSPSLCVYNNGDIDIHEIVLNNCSTNTVQIKNGAVVAQLTPVVVTDSMCQMENMNDPVPSLDLSSTAFSSHDQEQLNNLVKEYADVMACSELDLGHYNGVEHTIELEDPKPFKQRYKCIPPHMFEEVRDHLRQLEACGVIRPSTSQYSSPVVCCRKKDGKLRLCVDYRLLNSRTPAFDFEIEYTPGVSNQDADALSRLPSVRIDIASVQAMCSVDFAPFATTMAVFAEKTEETSPFPHISLTELRQAQNVDEILGVWVTAMRIRECPILKRTPNPAKHGIMKKNRQKFCFYRGLLHRKVEGEKPQLVLPTKYIPTVCKALHDNMGHQGYEKTLGLIRSRFFWPGMSKDVERWVHHCGRCLRLNGKTDRAPLVGIQTSEPLELVCTDFLKVDSALNGTQYILVTTDHFIWQYPPVTCQQRQQPNPS</sequence>
<dbReference type="Gene3D" id="3.10.10.10">
    <property type="entry name" value="HIV Type 1 Reverse Transcriptase, subunit A, domain 1"/>
    <property type="match status" value="1"/>
</dbReference>
<dbReference type="CDD" id="cd05483">
    <property type="entry name" value="retropepsin_like_bacteria"/>
    <property type="match status" value="1"/>
</dbReference>
<dbReference type="InterPro" id="IPR043502">
    <property type="entry name" value="DNA/RNA_pol_sf"/>
</dbReference>
<dbReference type="EMBL" id="JAWDGP010002296">
    <property type="protein sequence ID" value="KAK3784247.1"/>
    <property type="molecule type" value="Genomic_DNA"/>
</dbReference>
<dbReference type="SUPFAM" id="SSF56672">
    <property type="entry name" value="DNA/RNA polymerases"/>
    <property type="match status" value="1"/>
</dbReference>
<dbReference type="AlphaFoldDB" id="A0AAE1DVH4"/>
<feature type="domain" description="Integrase zinc-binding" evidence="1">
    <location>
        <begin position="437"/>
        <end position="491"/>
    </location>
</feature>
<evidence type="ECO:0000259" key="1">
    <source>
        <dbReference type="Pfam" id="PF17921"/>
    </source>
</evidence>
<dbReference type="InterPro" id="IPR021109">
    <property type="entry name" value="Peptidase_aspartic_dom_sf"/>
</dbReference>
<gene>
    <name evidence="2" type="ORF">RRG08_031632</name>
</gene>
<evidence type="ECO:0000313" key="2">
    <source>
        <dbReference type="EMBL" id="KAK3784247.1"/>
    </source>
</evidence>
<name>A0AAE1DVH4_9GAST</name>
<dbReference type="InterPro" id="IPR034122">
    <property type="entry name" value="Retropepsin-like_bacterial"/>
</dbReference>
<dbReference type="FunFam" id="1.10.340.70:FF:000001">
    <property type="entry name" value="Retrovirus-related Pol polyprotein from transposon gypsy-like Protein"/>
    <property type="match status" value="1"/>
</dbReference>
<dbReference type="SUPFAM" id="SSF50630">
    <property type="entry name" value="Acid proteases"/>
    <property type="match status" value="1"/>
</dbReference>
<dbReference type="InterPro" id="IPR041588">
    <property type="entry name" value="Integrase_H2C2"/>
</dbReference>
<proteinExistence type="predicted"/>
<protein>
    <recommendedName>
        <fullName evidence="1">Integrase zinc-binding domain-containing protein</fullName>
    </recommendedName>
</protein>
<dbReference type="Pfam" id="PF13650">
    <property type="entry name" value="Asp_protease_2"/>
    <property type="match status" value="1"/>
</dbReference>
<accession>A0AAE1DVH4</accession>
<dbReference type="PANTHER" id="PTHR37984">
    <property type="entry name" value="PROTEIN CBG26694"/>
    <property type="match status" value="1"/>
</dbReference>